<keyword evidence="2" id="KW-0646">Protease inhibitor</keyword>
<dbReference type="GO" id="GO:0004867">
    <property type="term" value="F:serine-type endopeptidase inhibitor activity"/>
    <property type="evidence" value="ECO:0007669"/>
    <property type="project" value="UniProtKB-KW"/>
</dbReference>
<evidence type="ECO:0000313" key="7">
    <source>
        <dbReference type="Proteomes" id="UP001293593"/>
    </source>
</evidence>
<dbReference type="InterPro" id="IPR011065">
    <property type="entry name" value="Kunitz_inhibitor_STI-like_sf"/>
</dbReference>
<comment type="caution">
    <text evidence="6">The sequence shown here is derived from an EMBL/GenBank/DDBJ whole genome shotgun (WGS) entry which is preliminary data.</text>
</comment>
<dbReference type="InterPro" id="IPR002160">
    <property type="entry name" value="Prot_inh_Kunz-lg"/>
</dbReference>
<evidence type="ECO:0000256" key="2">
    <source>
        <dbReference type="ARBA" id="ARBA00022690"/>
    </source>
</evidence>
<organism evidence="6 7">
    <name type="scientific">Acacia crassicarpa</name>
    <name type="common">northern wattle</name>
    <dbReference type="NCBI Taxonomy" id="499986"/>
    <lineage>
        <taxon>Eukaryota</taxon>
        <taxon>Viridiplantae</taxon>
        <taxon>Streptophyta</taxon>
        <taxon>Embryophyta</taxon>
        <taxon>Tracheophyta</taxon>
        <taxon>Spermatophyta</taxon>
        <taxon>Magnoliopsida</taxon>
        <taxon>eudicotyledons</taxon>
        <taxon>Gunneridae</taxon>
        <taxon>Pentapetalae</taxon>
        <taxon>rosids</taxon>
        <taxon>fabids</taxon>
        <taxon>Fabales</taxon>
        <taxon>Fabaceae</taxon>
        <taxon>Caesalpinioideae</taxon>
        <taxon>mimosoid clade</taxon>
        <taxon>Acacieae</taxon>
        <taxon>Acacia</taxon>
    </lineage>
</organism>
<feature type="signal peptide" evidence="5">
    <location>
        <begin position="1"/>
        <end position="22"/>
    </location>
</feature>
<keyword evidence="5" id="KW-0732">Signal</keyword>
<dbReference type="PANTHER" id="PTHR33107:SF81">
    <property type="entry name" value="TRYPSIN INHIBITOR A"/>
    <property type="match status" value="1"/>
</dbReference>
<dbReference type="SUPFAM" id="SSF50386">
    <property type="entry name" value="STI-like"/>
    <property type="match status" value="1"/>
</dbReference>
<gene>
    <name evidence="6" type="ORF">QN277_000198</name>
</gene>
<sequence>MKTNVLLAFFFFSAALFAITTAEMVYDSDGDLLKNGGNYYLLPPHLGGNAIQGASIHNSDGSCSLAVVVKLSYNNGWLTNIVSPHLTLHITTDYSVWIKFAQLPLGNTCTKNPHWVVTREQGFGEPVMVGDANELPFPLSGSFFIKPYDPAQFHYKLVFCYEHGNCGHVGVKIDSHGIHRLVVTEDENVEPWALKFVKETSNEVVASDISMVV</sequence>
<protein>
    <submittedName>
        <fullName evidence="6">Uncharacterized protein</fullName>
    </submittedName>
</protein>
<evidence type="ECO:0000256" key="3">
    <source>
        <dbReference type="ARBA" id="ARBA00022900"/>
    </source>
</evidence>
<keyword evidence="4" id="KW-1015">Disulfide bond</keyword>
<dbReference type="Pfam" id="PF00197">
    <property type="entry name" value="Kunitz_legume"/>
    <property type="match status" value="1"/>
</dbReference>
<evidence type="ECO:0000256" key="5">
    <source>
        <dbReference type="SAM" id="SignalP"/>
    </source>
</evidence>
<dbReference type="EMBL" id="JAWXYG010000001">
    <property type="protein sequence ID" value="KAK4283223.1"/>
    <property type="molecule type" value="Genomic_DNA"/>
</dbReference>
<feature type="chain" id="PRO_5041985325" evidence="5">
    <location>
        <begin position="23"/>
        <end position="213"/>
    </location>
</feature>
<reference evidence="6" key="1">
    <citation type="submission" date="2023-10" db="EMBL/GenBank/DDBJ databases">
        <title>Chromosome-level genome of the transformable northern wattle, Acacia crassicarpa.</title>
        <authorList>
            <person name="Massaro I."/>
            <person name="Sinha N.R."/>
            <person name="Poethig S."/>
            <person name="Leichty A.R."/>
        </authorList>
    </citation>
    <scope>NUCLEOTIDE SEQUENCE</scope>
    <source>
        <strain evidence="6">Acra3RX</strain>
        <tissue evidence="6">Leaf</tissue>
    </source>
</reference>
<accession>A0AAE1N4M6</accession>
<proteinExistence type="inferred from homology"/>
<evidence type="ECO:0000313" key="6">
    <source>
        <dbReference type="EMBL" id="KAK4283223.1"/>
    </source>
</evidence>
<dbReference type="SMART" id="SM00452">
    <property type="entry name" value="STI"/>
    <property type="match status" value="1"/>
</dbReference>
<keyword evidence="7" id="KW-1185">Reference proteome</keyword>
<evidence type="ECO:0000256" key="4">
    <source>
        <dbReference type="ARBA" id="ARBA00023157"/>
    </source>
</evidence>
<dbReference type="Gene3D" id="2.80.10.50">
    <property type="match status" value="1"/>
</dbReference>
<dbReference type="PROSITE" id="PS00283">
    <property type="entry name" value="SOYBEAN_KUNITZ"/>
    <property type="match status" value="1"/>
</dbReference>
<dbReference type="AlphaFoldDB" id="A0AAE1N4M6"/>
<comment type="similarity">
    <text evidence="1">Belongs to the protease inhibitor I3 (leguminous Kunitz-type inhibitor) family.</text>
</comment>
<dbReference type="Proteomes" id="UP001293593">
    <property type="component" value="Unassembled WGS sequence"/>
</dbReference>
<name>A0AAE1N4M6_9FABA</name>
<keyword evidence="3" id="KW-0722">Serine protease inhibitor</keyword>
<evidence type="ECO:0000256" key="1">
    <source>
        <dbReference type="ARBA" id="ARBA00005440"/>
    </source>
</evidence>
<dbReference type="PANTHER" id="PTHR33107">
    <property type="entry name" value="KUNITZ TRYPSIN INHIBITOR 2"/>
    <property type="match status" value="1"/>
</dbReference>